<feature type="transmembrane region" description="Helical" evidence="8">
    <location>
        <begin position="206"/>
        <end position="225"/>
    </location>
</feature>
<feature type="domain" description="Glycosyltransferase RgtA/B/C/D-like" evidence="9">
    <location>
        <begin position="62"/>
        <end position="223"/>
    </location>
</feature>
<evidence type="ECO:0000256" key="8">
    <source>
        <dbReference type="SAM" id="Phobius"/>
    </source>
</evidence>
<evidence type="ECO:0000256" key="1">
    <source>
        <dbReference type="ARBA" id="ARBA00004651"/>
    </source>
</evidence>
<feature type="transmembrane region" description="Helical" evidence="8">
    <location>
        <begin position="138"/>
        <end position="154"/>
    </location>
</feature>
<evidence type="ECO:0000256" key="5">
    <source>
        <dbReference type="ARBA" id="ARBA00022692"/>
    </source>
</evidence>
<evidence type="ECO:0000313" key="11">
    <source>
        <dbReference type="Proteomes" id="UP000290261"/>
    </source>
</evidence>
<dbReference type="InterPro" id="IPR050297">
    <property type="entry name" value="LipidA_mod_glycosyltrf_83"/>
</dbReference>
<keyword evidence="11" id="KW-1185">Reference proteome</keyword>
<evidence type="ECO:0000256" key="3">
    <source>
        <dbReference type="ARBA" id="ARBA00022676"/>
    </source>
</evidence>
<dbReference type="GO" id="GO:0010041">
    <property type="term" value="P:response to iron(III) ion"/>
    <property type="evidence" value="ECO:0007669"/>
    <property type="project" value="TreeGrafter"/>
</dbReference>
<evidence type="ECO:0000256" key="6">
    <source>
        <dbReference type="ARBA" id="ARBA00022989"/>
    </source>
</evidence>
<dbReference type="GO" id="GO:0005886">
    <property type="term" value="C:plasma membrane"/>
    <property type="evidence" value="ECO:0007669"/>
    <property type="project" value="UniProtKB-SubCell"/>
</dbReference>
<dbReference type="Pfam" id="PF13231">
    <property type="entry name" value="PMT_2"/>
    <property type="match status" value="1"/>
</dbReference>
<name>A0A444VLB3_9FLAO</name>
<feature type="transmembrane region" description="Helical" evidence="8">
    <location>
        <begin position="410"/>
        <end position="429"/>
    </location>
</feature>
<protein>
    <recommendedName>
        <fullName evidence="9">Glycosyltransferase RgtA/B/C/D-like domain-containing protein</fullName>
    </recommendedName>
</protein>
<comment type="caution">
    <text evidence="10">The sequence shown here is derived from an EMBL/GenBank/DDBJ whole genome shotgun (WGS) entry which is preliminary data.</text>
</comment>
<sequence length="523" mass="59386">MDALRKYDALLVFLLALTVCTSFIGAYPIYILDEARNSEAAREMFVTGDIIVPYFNGQLRTDKPPLHYFFMMLGYKLFGVNAFGARFFSGLFGALTIWFTYRNVKQWQNGALAMMTVVILASSLFFVQEFHLAVPDPYLIFFFTLSLFSFYNHYKTGSTGWLVPFYGGMALGVLAKGPIALALPGLIVSCFLWFKGDFNRNTILRLRPLLGLGLFFLISTPWFYLVHTATDGEWTKGFFLDHNLSRFGSEKEGHGGLFILTPLFVILGMLPFSVFIIQGFQRAWKVRKVNDFMLFSFLVSAITILFFSISSTKLPNYPMPCYPFVGIVIAFYLYQLHQSQVKSKSVLWSLVFLAVVGIALPIGGYVALGVEQQFLEVRSVSLLLLITTAAAFLALFFYRKGALVKAFWSMAGGWMAMGLCLFGVIYPILTKKSPVSMALERIPEESTIIVFKRFDSAFPINFKQTFPVFDTVDELNTYLEKHPNTYVITNTPNEEDLQALEQFHLVQEQKALFENHVTRIYTK</sequence>
<feature type="transmembrane region" description="Helical" evidence="8">
    <location>
        <begin position="317"/>
        <end position="334"/>
    </location>
</feature>
<keyword evidence="2" id="KW-1003">Cell membrane</keyword>
<feature type="transmembrane region" description="Helical" evidence="8">
    <location>
        <begin position="346"/>
        <end position="368"/>
    </location>
</feature>
<evidence type="ECO:0000256" key="4">
    <source>
        <dbReference type="ARBA" id="ARBA00022679"/>
    </source>
</evidence>
<comment type="subcellular location">
    <subcellularLocation>
        <location evidence="1">Cell membrane</location>
        <topology evidence="1">Multi-pass membrane protein</topology>
    </subcellularLocation>
</comment>
<keyword evidence="5 8" id="KW-0812">Transmembrane</keyword>
<dbReference type="Proteomes" id="UP000290261">
    <property type="component" value="Unassembled WGS sequence"/>
</dbReference>
<dbReference type="InterPro" id="IPR038731">
    <property type="entry name" value="RgtA/B/C-like"/>
</dbReference>
<feature type="transmembrane region" description="Helical" evidence="8">
    <location>
        <begin position="166"/>
        <end position="194"/>
    </location>
</feature>
<feature type="transmembrane region" description="Helical" evidence="8">
    <location>
        <begin position="107"/>
        <end position="126"/>
    </location>
</feature>
<keyword evidence="7 8" id="KW-0472">Membrane</keyword>
<dbReference type="PANTHER" id="PTHR33908">
    <property type="entry name" value="MANNOSYLTRANSFERASE YKCB-RELATED"/>
    <property type="match status" value="1"/>
</dbReference>
<evidence type="ECO:0000313" key="10">
    <source>
        <dbReference type="EMBL" id="RYC51490.1"/>
    </source>
</evidence>
<dbReference type="GO" id="GO:0016763">
    <property type="term" value="F:pentosyltransferase activity"/>
    <property type="evidence" value="ECO:0007669"/>
    <property type="project" value="TreeGrafter"/>
</dbReference>
<dbReference type="PANTHER" id="PTHR33908:SF3">
    <property type="entry name" value="UNDECAPRENYL PHOSPHATE-ALPHA-4-AMINO-4-DEOXY-L-ARABINOSE ARABINOSYL TRANSFERASE"/>
    <property type="match status" value="1"/>
</dbReference>
<dbReference type="AlphaFoldDB" id="A0A444VLB3"/>
<feature type="transmembrane region" description="Helical" evidence="8">
    <location>
        <begin position="257"/>
        <end position="280"/>
    </location>
</feature>
<keyword evidence="3" id="KW-0328">Glycosyltransferase</keyword>
<organism evidence="10 11">
    <name type="scientific">Flagellimonas olearia</name>
    <dbReference type="NCBI Taxonomy" id="552546"/>
    <lineage>
        <taxon>Bacteria</taxon>
        <taxon>Pseudomonadati</taxon>
        <taxon>Bacteroidota</taxon>
        <taxon>Flavobacteriia</taxon>
        <taxon>Flavobacteriales</taxon>
        <taxon>Flavobacteriaceae</taxon>
        <taxon>Flagellimonas</taxon>
    </lineage>
</organism>
<evidence type="ECO:0000256" key="7">
    <source>
        <dbReference type="ARBA" id="ARBA00023136"/>
    </source>
</evidence>
<feature type="transmembrane region" description="Helical" evidence="8">
    <location>
        <begin position="292"/>
        <end position="311"/>
    </location>
</feature>
<evidence type="ECO:0000256" key="2">
    <source>
        <dbReference type="ARBA" id="ARBA00022475"/>
    </source>
</evidence>
<keyword evidence="4" id="KW-0808">Transferase</keyword>
<gene>
    <name evidence="10" type="ORF">DN53_11670</name>
</gene>
<feature type="transmembrane region" description="Helical" evidence="8">
    <location>
        <begin position="77"/>
        <end position="101"/>
    </location>
</feature>
<evidence type="ECO:0000259" key="9">
    <source>
        <dbReference type="Pfam" id="PF13231"/>
    </source>
</evidence>
<dbReference type="EMBL" id="JJMP01000004">
    <property type="protein sequence ID" value="RYC51490.1"/>
    <property type="molecule type" value="Genomic_DNA"/>
</dbReference>
<feature type="transmembrane region" description="Helical" evidence="8">
    <location>
        <begin position="380"/>
        <end position="398"/>
    </location>
</feature>
<proteinExistence type="predicted"/>
<reference evidence="10 11" key="1">
    <citation type="submission" date="2014-04" db="EMBL/GenBank/DDBJ databases">
        <title>Whole genome of Muricauda olearia.</title>
        <authorList>
            <person name="Zhang X.-H."/>
            <person name="Tang K."/>
        </authorList>
    </citation>
    <scope>NUCLEOTIDE SEQUENCE [LARGE SCALE GENOMIC DNA]</scope>
    <source>
        <strain evidence="10 11">Th120</strain>
    </source>
</reference>
<feature type="transmembrane region" description="Helical" evidence="8">
    <location>
        <begin position="12"/>
        <end position="32"/>
    </location>
</feature>
<dbReference type="RefSeq" id="WP_129654065.1">
    <property type="nucleotide sequence ID" value="NZ_ML142909.1"/>
</dbReference>
<dbReference type="GO" id="GO:0009103">
    <property type="term" value="P:lipopolysaccharide biosynthetic process"/>
    <property type="evidence" value="ECO:0007669"/>
    <property type="project" value="UniProtKB-ARBA"/>
</dbReference>
<keyword evidence="6 8" id="KW-1133">Transmembrane helix</keyword>
<accession>A0A444VLB3</accession>